<evidence type="ECO:0000256" key="1">
    <source>
        <dbReference type="ARBA" id="ARBA00004141"/>
    </source>
</evidence>
<dbReference type="InterPro" id="IPR050186">
    <property type="entry name" value="TPT_transporter"/>
</dbReference>
<dbReference type="Proteomes" id="UP001146793">
    <property type="component" value="Unassembled WGS sequence"/>
</dbReference>
<comment type="subcellular location">
    <subcellularLocation>
        <location evidence="1">Membrane</location>
        <topology evidence="1">Multi-pass membrane protein</topology>
    </subcellularLocation>
</comment>
<feature type="transmembrane region" description="Helical" evidence="5">
    <location>
        <begin position="131"/>
        <end position="152"/>
    </location>
</feature>
<feature type="transmembrane region" description="Helical" evidence="5">
    <location>
        <begin position="6"/>
        <end position="22"/>
    </location>
</feature>
<dbReference type="Pfam" id="PF03151">
    <property type="entry name" value="TPT"/>
    <property type="match status" value="1"/>
</dbReference>
<reference evidence="7" key="1">
    <citation type="submission" date="2022-08" db="EMBL/GenBank/DDBJ databases">
        <title>Novel sulphate-reducing endosymbionts in the free-living metamonad Anaeramoeba.</title>
        <authorList>
            <person name="Jerlstrom-Hultqvist J."/>
            <person name="Cepicka I."/>
            <person name="Gallot-Lavallee L."/>
            <person name="Salas-Leiva D."/>
            <person name="Curtis B.A."/>
            <person name="Zahonova K."/>
            <person name="Pipaliya S."/>
            <person name="Dacks J."/>
            <person name="Roger A.J."/>
        </authorList>
    </citation>
    <scope>NUCLEOTIDE SEQUENCE</scope>
    <source>
        <strain evidence="7">Busselton2</strain>
    </source>
</reference>
<evidence type="ECO:0000313" key="7">
    <source>
        <dbReference type="EMBL" id="KAJ3449355.1"/>
    </source>
</evidence>
<dbReference type="PANTHER" id="PTHR11132">
    <property type="entry name" value="SOLUTE CARRIER FAMILY 35"/>
    <property type="match status" value="1"/>
</dbReference>
<evidence type="ECO:0000256" key="3">
    <source>
        <dbReference type="ARBA" id="ARBA00022989"/>
    </source>
</evidence>
<dbReference type="InterPro" id="IPR004853">
    <property type="entry name" value="Sugar_P_trans_dom"/>
</dbReference>
<dbReference type="EMBL" id="JANTQA010000012">
    <property type="protein sequence ID" value="KAJ3449355.1"/>
    <property type="molecule type" value="Genomic_DNA"/>
</dbReference>
<comment type="caution">
    <text evidence="7">The sequence shown here is derived from an EMBL/GenBank/DDBJ whole genome shotgun (WGS) entry which is preliminary data.</text>
</comment>
<name>A0AAV8A981_9EUKA</name>
<evidence type="ECO:0000256" key="2">
    <source>
        <dbReference type="ARBA" id="ARBA00022692"/>
    </source>
</evidence>
<dbReference type="GO" id="GO:0016020">
    <property type="term" value="C:membrane"/>
    <property type="evidence" value="ECO:0007669"/>
    <property type="project" value="UniProtKB-SubCell"/>
</dbReference>
<dbReference type="AlphaFoldDB" id="A0AAV8A981"/>
<evidence type="ECO:0000256" key="5">
    <source>
        <dbReference type="SAM" id="Phobius"/>
    </source>
</evidence>
<feature type="transmembrane region" description="Helical" evidence="5">
    <location>
        <begin position="159"/>
        <end position="177"/>
    </location>
</feature>
<feature type="domain" description="Sugar phosphate transporter" evidence="6">
    <location>
        <begin position="5"/>
        <end position="174"/>
    </location>
</feature>
<evidence type="ECO:0000313" key="8">
    <source>
        <dbReference type="Proteomes" id="UP001146793"/>
    </source>
</evidence>
<keyword evidence="3 5" id="KW-1133">Transmembrane helix</keyword>
<sequence length="198" mass="21994">MPSNNVLGACAVVTLGFIIGNVGEIDFTWEGLIFGILASIFSAIYPITIKLKLNKSDQKVPSFTKGELMIYNNSVSLIILLPFLLLTGDLKPEKLELFLSYKFGGKLLFSISLSFLMSFAMVLQIKNVSPLTHMVVGSFKGAIQTLLAAILWSSKFTRLNLFGNFLTIFGSFIYGYLTDKEKKEKEIKKLTSIAMEKI</sequence>
<proteinExistence type="predicted"/>
<keyword evidence="4 5" id="KW-0472">Membrane</keyword>
<feature type="transmembrane region" description="Helical" evidence="5">
    <location>
        <begin position="107"/>
        <end position="125"/>
    </location>
</feature>
<feature type="transmembrane region" description="Helical" evidence="5">
    <location>
        <begin position="29"/>
        <end position="48"/>
    </location>
</feature>
<evidence type="ECO:0000259" key="6">
    <source>
        <dbReference type="Pfam" id="PF03151"/>
    </source>
</evidence>
<accession>A0AAV8A981</accession>
<protein>
    <submittedName>
        <fullName evidence="7">Solute carrier family</fullName>
    </submittedName>
</protein>
<keyword evidence="2 5" id="KW-0812">Transmembrane</keyword>
<gene>
    <name evidence="7" type="ORF">M0812_05501</name>
</gene>
<feature type="transmembrane region" description="Helical" evidence="5">
    <location>
        <begin position="68"/>
        <end position="86"/>
    </location>
</feature>
<organism evidence="7 8">
    <name type="scientific">Anaeramoeba flamelloides</name>
    <dbReference type="NCBI Taxonomy" id="1746091"/>
    <lineage>
        <taxon>Eukaryota</taxon>
        <taxon>Metamonada</taxon>
        <taxon>Anaeramoebidae</taxon>
        <taxon>Anaeramoeba</taxon>
    </lineage>
</organism>
<evidence type="ECO:0000256" key="4">
    <source>
        <dbReference type="ARBA" id="ARBA00023136"/>
    </source>
</evidence>